<dbReference type="InterPro" id="IPR036942">
    <property type="entry name" value="Beta-barrel_TonB_sf"/>
</dbReference>
<evidence type="ECO:0000256" key="8">
    <source>
        <dbReference type="ARBA" id="ARBA00023077"/>
    </source>
</evidence>
<dbReference type="Proteomes" id="UP001419910">
    <property type="component" value="Unassembled WGS sequence"/>
</dbReference>
<dbReference type="InterPro" id="IPR039426">
    <property type="entry name" value="TonB-dep_rcpt-like"/>
</dbReference>
<keyword evidence="7" id="KW-0406">Ion transport</keyword>
<evidence type="ECO:0000256" key="12">
    <source>
        <dbReference type="RuleBase" id="RU003357"/>
    </source>
</evidence>
<keyword evidence="9 11" id="KW-0472">Membrane</keyword>
<evidence type="ECO:0000256" key="10">
    <source>
        <dbReference type="ARBA" id="ARBA00023237"/>
    </source>
</evidence>
<evidence type="ECO:0000256" key="13">
    <source>
        <dbReference type="SAM" id="SignalP"/>
    </source>
</evidence>
<reference evidence="16 17" key="1">
    <citation type="submission" date="2024-05" db="EMBL/GenBank/DDBJ databases">
        <authorList>
            <person name="Liu Q."/>
            <person name="Xin Y.-H."/>
        </authorList>
    </citation>
    <scope>NUCLEOTIDE SEQUENCE [LARGE SCALE GENOMIC DNA]</scope>
    <source>
        <strain evidence="16 17">CGMCC 1.10181</strain>
    </source>
</reference>
<proteinExistence type="inferred from homology"/>
<dbReference type="Pfam" id="PF00593">
    <property type="entry name" value="TonB_dep_Rec_b-barrel"/>
    <property type="match status" value="1"/>
</dbReference>
<name>A0ABU9Y957_9SPHN</name>
<feature type="chain" id="PRO_5045059180" evidence="13">
    <location>
        <begin position="23"/>
        <end position="744"/>
    </location>
</feature>
<evidence type="ECO:0000313" key="17">
    <source>
        <dbReference type="Proteomes" id="UP001419910"/>
    </source>
</evidence>
<evidence type="ECO:0000256" key="1">
    <source>
        <dbReference type="ARBA" id="ARBA00004571"/>
    </source>
</evidence>
<organism evidence="16 17">
    <name type="scientific">Sphingomonas oligophenolica</name>
    <dbReference type="NCBI Taxonomy" id="301154"/>
    <lineage>
        <taxon>Bacteria</taxon>
        <taxon>Pseudomonadati</taxon>
        <taxon>Pseudomonadota</taxon>
        <taxon>Alphaproteobacteria</taxon>
        <taxon>Sphingomonadales</taxon>
        <taxon>Sphingomonadaceae</taxon>
        <taxon>Sphingomonas</taxon>
    </lineage>
</organism>
<keyword evidence="5 11" id="KW-0812">Transmembrane</keyword>
<evidence type="ECO:0000256" key="7">
    <source>
        <dbReference type="ARBA" id="ARBA00023065"/>
    </source>
</evidence>
<dbReference type="CDD" id="cd01347">
    <property type="entry name" value="ligand_gated_channel"/>
    <property type="match status" value="1"/>
</dbReference>
<keyword evidence="17" id="KW-1185">Reference proteome</keyword>
<keyword evidence="10 11" id="KW-0998">Cell outer membrane</keyword>
<evidence type="ECO:0000256" key="3">
    <source>
        <dbReference type="ARBA" id="ARBA00022452"/>
    </source>
</evidence>
<keyword evidence="4" id="KW-0410">Iron transport</keyword>
<dbReference type="Pfam" id="PF07715">
    <property type="entry name" value="Plug"/>
    <property type="match status" value="1"/>
</dbReference>
<keyword evidence="8 12" id="KW-0798">TonB box</keyword>
<keyword evidence="16" id="KW-0675">Receptor</keyword>
<comment type="similarity">
    <text evidence="11 12">Belongs to the TonB-dependent receptor family.</text>
</comment>
<keyword evidence="6" id="KW-0408">Iron</keyword>
<evidence type="ECO:0000259" key="14">
    <source>
        <dbReference type="Pfam" id="PF00593"/>
    </source>
</evidence>
<evidence type="ECO:0000313" key="16">
    <source>
        <dbReference type="EMBL" id="MEN2792343.1"/>
    </source>
</evidence>
<feature type="signal peptide" evidence="13">
    <location>
        <begin position="1"/>
        <end position="22"/>
    </location>
</feature>
<dbReference type="EMBL" id="JBDIME010000027">
    <property type="protein sequence ID" value="MEN2792343.1"/>
    <property type="molecule type" value="Genomic_DNA"/>
</dbReference>
<evidence type="ECO:0000256" key="9">
    <source>
        <dbReference type="ARBA" id="ARBA00023136"/>
    </source>
</evidence>
<feature type="domain" description="TonB-dependent receptor-like beta-barrel" evidence="14">
    <location>
        <begin position="255"/>
        <end position="706"/>
    </location>
</feature>
<dbReference type="PANTHER" id="PTHR32552:SF81">
    <property type="entry name" value="TONB-DEPENDENT OUTER MEMBRANE RECEPTOR"/>
    <property type="match status" value="1"/>
</dbReference>
<dbReference type="InterPro" id="IPR012910">
    <property type="entry name" value="Plug_dom"/>
</dbReference>
<evidence type="ECO:0000256" key="2">
    <source>
        <dbReference type="ARBA" id="ARBA00022448"/>
    </source>
</evidence>
<evidence type="ECO:0000259" key="15">
    <source>
        <dbReference type="Pfam" id="PF07715"/>
    </source>
</evidence>
<dbReference type="SUPFAM" id="SSF56935">
    <property type="entry name" value="Porins"/>
    <property type="match status" value="1"/>
</dbReference>
<dbReference type="PANTHER" id="PTHR32552">
    <property type="entry name" value="FERRICHROME IRON RECEPTOR-RELATED"/>
    <property type="match status" value="1"/>
</dbReference>
<dbReference type="RefSeq" id="WP_343890957.1">
    <property type="nucleotide sequence ID" value="NZ_BAAAEH010000036.1"/>
</dbReference>
<dbReference type="InterPro" id="IPR000531">
    <property type="entry name" value="Beta-barrel_TonB"/>
</dbReference>
<dbReference type="Gene3D" id="2.40.170.20">
    <property type="entry name" value="TonB-dependent receptor, beta-barrel domain"/>
    <property type="match status" value="1"/>
</dbReference>
<evidence type="ECO:0000256" key="6">
    <source>
        <dbReference type="ARBA" id="ARBA00023004"/>
    </source>
</evidence>
<keyword evidence="3 11" id="KW-1134">Transmembrane beta strand</keyword>
<accession>A0ABU9Y957</accession>
<gene>
    <name evidence="16" type="ORF">ABC974_22115</name>
</gene>
<evidence type="ECO:0000256" key="5">
    <source>
        <dbReference type="ARBA" id="ARBA00022692"/>
    </source>
</evidence>
<protein>
    <submittedName>
        <fullName evidence="16">TonB-dependent receptor</fullName>
    </submittedName>
</protein>
<sequence>MTRSGLAVTASALALIASGAHAQGASAAALAAKQQQAADDTGGTENDIIVTAERRAQRLDKVPLSISAISGDKLEEQQIPRVQELVTQVPGVSLTQNRLGSYKIAIRGIGGSAGDNIGANLKVAVFVDDIYLARQGAMDPTFFNLERIEILRGPQGTLYGKNAVAGAINIYTRLPSDQLDMRAAVDVGNYGTINSRVLLSGPLGGDLSGSIVAGQNYHSGYGKNVATGNDITGGKAWFGRATLRWHPGDWDVILSGDYEKDPDQPARGFYLAGTGYSPLGRGPYLGPAGFHDVSNDYDDVGSLELAGGSVRAIHRGRDLTFTSITGYRWSDRYFQADIDNTDSRVSHFDFRDRQRQYSGSFSEELRLSSTEDGSATLDGKLFWNLGAYFFSEHGSTVETTDVVLGVNREQTLTTRLGTRNFAVYGQGTYNLTDALHLTAGLRYNWERKHVVHSAAGVPLLTNEPYTDIPITRSWDNLSPKLTLDYSVTQNTMVYATYSRGFLSGAINSGPATAILAATEAANPEIDDNFEIGLKGKWLDGRLHAGIAGYYIKYKDLQVQVANQAGQAVTRNAARATSKGFEVEAGFEPLDALRFDLSYAHTNARYDRYCAGSTDGLLTGAACTSSGGTDKARQRLEYYSPDTIHAGAEIRLPVGDDWRFTVRGDWTYNSHSTFPGFYQAGYSLFNAGARLETTDGRWAMGLFGRNLGDKEYVVGCGNFGATTNGGACNIGDPRTYGVTITWRNR</sequence>
<keyword evidence="13" id="KW-0732">Signal</keyword>
<keyword evidence="2 11" id="KW-0813">Transport</keyword>
<dbReference type="PROSITE" id="PS52016">
    <property type="entry name" value="TONB_DEPENDENT_REC_3"/>
    <property type="match status" value="1"/>
</dbReference>
<evidence type="ECO:0000256" key="11">
    <source>
        <dbReference type="PROSITE-ProRule" id="PRU01360"/>
    </source>
</evidence>
<evidence type="ECO:0000256" key="4">
    <source>
        <dbReference type="ARBA" id="ARBA00022496"/>
    </source>
</evidence>
<comment type="caution">
    <text evidence="16">The sequence shown here is derived from an EMBL/GenBank/DDBJ whole genome shotgun (WGS) entry which is preliminary data.</text>
</comment>
<comment type="subcellular location">
    <subcellularLocation>
        <location evidence="1 11">Cell outer membrane</location>
        <topology evidence="1 11">Multi-pass membrane protein</topology>
    </subcellularLocation>
</comment>
<feature type="domain" description="TonB-dependent receptor plug" evidence="15">
    <location>
        <begin position="60"/>
        <end position="167"/>
    </location>
</feature>